<organism evidence="17 18">
    <name type="scientific">Nakamurella leprariae</name>
    <dbReference type="NCBI Taxonomy" id="2803911"/>
    <lineage>
        <taxon>Bacteria</taxon>
        <taxon>Bacillati</taxon>
        <taxon>Actinomycetota</taxon>
        <taxon>Actinomycetes</taxon>
        <taxon>Nakamurellales</taxon>
        <taxon>Nakamurellaceae</taxon>
        <taxon>Nakamurella</taxon>
    </lineage>
</organism>
<dbReference type="EMBL" id="JAERWK010000025">
    <property type="protein sequence ID" value="MBM9469226.1"/>
    <property type="molecule type" value="Genomic_DNA"/>
</dbReference>
<keyword evidence="7" id="KW-0406">Ion transport</keyword>
<feature type="domain" description="NADH:quinone oxidoreductase/Mrp antiporter transmembrane" evidence="12">
    <location>
        <begin position="135"/>
        <end position="419"/>
    </location>
</feature>
<dbReference type="InterPro" id="IPR025383">
    <property type="entry name" value="MrpA_C/MbhD"/>
</dbReference>
<feature type="transmembrane region" description="Helical" evidence="11">
    <location>
        <begin position="248"/>
        <end position="267"/>
    </location>
</feature>
<feature type="transmembrane region" description="Helical" evidence="11">
    <location>
        <begin position="211"/>
        <end position="236"/>
    </location>
</feature>
<feature type="transmembrane region" description="Helical" evidence="11">
    <location>
        <begin position="865"/>
        <end position="890"/>
    </location>
</feature>
<feature type="transmembrane region" description="Helical" evidence="11">
    <location>
        <begin position="377"/>
        <end position="396"/>
    </location>
</feature>
<feature type="transmembrane region" description="Helical" evidence="11">
    <location>
        <begin position="138"/>
        <end position="156"/>
    </location>
</feature>
<dbReference type="Pfam" id="PF04039">
    <property type="entry name" value="MnhB"/>
    <property type="match status" value="1"/>
</dbReference>
<keyword evidence="4" id="KW-1003">Cell membrane</keyword>
<dbReference type="Pfam" id="PF00361">
    <property type="entry name" value="Proton_antipo_M"/>
    <property type="match status" value="1"/>
</dbReference>
<feature type="transmembrane region" description="Helical" evidence="11">
    <location>
        <begin position="168"/>
        <end position="191"/>
    </location>
</feature>
<feature type="transmembrane region" description="Helical" evidence="11">
    <location>
        <begin position="809"/>
        <end position="829"/>
    </location>
</feature>
<dbReference type="GO" id="GO:0005886">
    <property type="term" value="C:plasma membrane"/>
    <property type="evidence" value="ECO:0007669"/>
    <property type="project" value="UniProtKB-SubCell"/>
</dbReference>
<dbReference type="Pfam" id="PF13244">
    <property type="entry name" value="MbhD"/>
    <property type="match status" value="1"/>
</dbReference>
<dbReference type="AlphaFoldDB" id="A0A939C0X2"/>
<feature type="transmembrane region" description="Helical" evidence="11">
    <location>
        <begin position="500"/>
        <end position="525"/>
    </location>
</feature>
<dbReference type="GO" id="GO:0006811">
    <property type="term" value="P:monoatomic ion transport"/>
    <property type="evidence" value="ECO:0007669"/>
    <property type="project" value="UniProtKB-KW"/>
</dbReference>
<feature type="transmembrane region" description="Helical" evidence="11">
    <location>
        <begin position="115"/>
        <end position="132"/>
    </location>
</feature>
<evidence type="ECO:0000256" key="9">
    <source>
        <dbReference type="RuleBase" id="RU000320"/>
    </source>
</evidence>
<evidence type="ECO:0000259" key="14">
    <source>
        <dbReference type="Pfam" id="PF04039"/>
    </source>
</evidence>
<keyword evidence="5 9" id="KW-0812">Transmembrane</keyword>
<evidence type="ECO:0000256" key="4">
    <source>
        <dbReference type="ARBA" id="ARBA00022475"/>
    </source>
</evidence>
<dbReference type="InterPro" id="IPR050616">
    <property type="entry name" value="CPA3_Na-H_Antiporter_A"/>
</dbReference>
<dbReference type="PRINTS" id="PR01434">
    <property type="entry name" value="NADHDHGNASE5"/>
</dbReference>
<dbReference type="GO" id="GO:0015297">
    <property type="term" value="F:antiporter activity"/>
    <property type="evidence" value="ECO:0007669"/>
    <property type="project" value="UniProtKB-KW"/>
</dbReference>
<evidence type="ECO:0000256" key="11">
    <source>
        <dbReference type="SAM" id="Phobius"/>
    </source>
</evidence>
<dbReference type="NCBIfam" id="NF009284">
    <property type="entry name" value="PRK12644.1"/>
    <property type="match status" value="1"/>
</dbReference>
<feature type="transmembrane region" description="Helical" evidence="11">
    <location>
        <begin position="835"/>
        <end position="853"/>
    </location>
</feature>
<feature type="transmembrane region" description="Helical" evidence="11">
    <location>
        <begin position="6"/>
        <end position="24"/>
    </location>
</feature>
<dbReference type="PANTHER" id="PTHR43373:SF1">
    <property type="entry name" value="NA(+)_H(+) ANTIPORTER SUBUNIT A"/>
    <property type="match status" value="1"/>
</dbReference>
<keyword evidence="2" id="KW-0813">Transport</keyword>
<evidence type="ECO:0000256" key="6">
    <source>
        <dbReference type="ARBA" id="ARBA00022989"/>
    </source>
</evidence>
<dbReference type="InterPro" id="IPR001750">
    <property type="entry name" value="ND/Mrp_TM"/>
</dbReference>
<feature type="transmembrane region" description="Helical" evidence="11">
    <location>
        <begin position="627"/>
        <end position="646"/>
    </location>
</feature>
<evidence type="ECO:0000256" key="7">
    <source>
        <dbReference type="ARBA" id="ARBA00023065"/>
    </source>
</evidence>
<feature type="transmembrane region" description="Helical" evidence="11">
    <location>
        <begin position="686"/>
        <end position="707"/>
    </location>
</feature>
<feature type="transmembrane region" description="Helical" evidence="11">
    <location>
        <begin position="747"/>
        <end position="766"/>
    </location>
</feature>
<evidence type="ECO:0000256" key="3">
    <source>
        <dbReference type="ARBA" id="ARBA00022449"/>
    </source>
</evidence>
<feature type="transmembrane region" description="Helical" evidence="11">
    <location>
        <begin position="599"/>
        <end position="620"/>
    </location>
</feature>
<evidence type="ECO:0000259" key="12">
    <source>
        <dbReference type="Pfam" id="PF00361"/>
    </source>
</evidence>
<feature type="transmembrane region" description="Helical" evidence="11">
    <location>
        <begin position="570"/>
        <end position="587"/>
    </location>
</feature>
<accession>A0A939C0X2</accession>
<sequence>MMGTSGAFAAAPWFLLAYLVLGLLGPACCRWWDRSALIVLSALPAATTVWAAAMLPSVLDGGSRTVTISWIPVLSLDLDFRLDALSMIMTLVIAGIGTLVLLYSSRYFPRGDDGLGKYLGSMLVFAGSMLGLVWADNLLLLVIFWELTGLLSYLLIAHRAGKQSSRSAASQAFLTTTAGGLVMLIGAVLLGELADTYRISEIIADPPQGGWVTAAVIMLIVGGITKSAIVPFSFWLPGAMAAPTPASAYLHAATMVKAGLYLFARLAPAFALPDGSPTFWQPLLILLGGATLLYGAVQALRQRDLKLLLAYGTVSQLGLMTLLLGAGNADALLGGMAMLLAHASFKAPLFFVVGIIDETTGTRDLTRLSGLRRRLPVPFWVAVAAGVSMAGVPPMLGFATKEAGYAGLLDGGTWGVVAVALMAVGSALTVTYTIRFLWGAFGDKDGVEPVRPKRAPALMTGPAVLLAVLGLIFGVVPQVLEGLLQSYARTAGETHADALALWHGFNLPLLLSVTGWVVGTGVFLAQRGIERARAAIAAPGAAPGGSYRATTRAVDFIAFGVTSATQRGSLPASMGAILLVLIVFPGLNLLHSGEVAGDVVLGDPAEVAVGAVVLVLAVSLLKIRRALVAVLVVGGIGYAIAVLYIVRGAPDLALTQLLVETVTLIAALLVLTRMPDTALSTGKRGNVIRTVLAIAAGALMTALALIIPGSRTLEPVSGALDGAAVTFGGGHNIVNVILVDVRAWDTYGEITVLVAAATGVASLIFINRRTGSVPRRPTVLPSDDSTRPDRPSPWLATNWSPRRSLLLEVVTRLIFHVIVVFSLFVLFVGHDEPGGGFAAGLIVGLALALRYLAGGAFELGEAAPVDAGILMGIGLLITSVMAVFGLLTGGAALQSTIFEADVAVLGHLKFVTSSLFDIGVYFVVIGLVLDVLRSMGAELDRQLVQDRVEQGQAQDRVGAGRRSGAPATAGSGRGRRR</sequence>
<protein>
    <submittedName>
        <fullName evidence="17">Na+/H+ antiporter subunit A</fullName>
    </submittedName>
</protein>
<dbReference type="InterPro" id="IPR007182">
    <property type="entry name" value="MnhB"/>
</dbReference>
<keyword evidence="3" id="KW-0050">Antiport</keyword>
<feature type="transmembrane region" description="Helical" evidence="11">
    <location>
        <begin position="332"/>
        <end position="356"/>
    </location>
</feature>
<name>A0A939C0X2_9ACTN</name>
<gene>
    <name evidence="17" type="ORF">JL106_18220</name>
</gene>
<evidence type="ECO:0000256" key="10">
    <source>
        <dbReference type="SAM" id="MobiDB-lite"/>
    </source>
</evidence>
<feature type="transmembrane region" description="Helical" evidence="11">
    <location>
        <begin position="652"/>
        <end position="674"/>
    </location>
</feature>
<feature type="transmembrane region" description="Helical" evidence="11">
    <location>
        <begin position="458"/>
        <end position="480"/>
    </location>
</feature>
<comment type="caution">
    <text evidence="17">The sequence shown here is derived from an EMBL/GenBank/DDBJ whole genome shotgun (WGS) entry which is preliminary data.</text>
</comment>
<dbReference type="InterPro" id="IPR046806">
    <property type="entry name" value="MrpA_C/MbhE"/>
</dbReference>
<dbReference type="PANTHER" id="PTHR43373">
    <property type="entry name" value="NA(+)/H(+) ANTIPORTER SUBUNIT"/>
    <property type="match status" value="1"/>
</dbReference>
<feature type="region of interest" description="Disordered" evidence="10">
    <location>
        <begin position="951"/>
        <end position="977"/>
    </location>
</feature>
<feature type="domain" description="MrpA C-terminal/MbhD" evidence="15">
    <location>
        <begin position="612"/>
        <end position="675"/>
    </location>
</feature>
<feature type="transmembrane region" description="Helical" evidence="11">
    <location>
        <begin position="307"/>
        <end position="326"/>
    </location>
</feature>
<keyword evidence="18" id="KW-1185">Reference proteome</keyword>
<keyword evidence="8 11" id="KW-0472">Membrane</keyword>
<feature type="transmembrane region" description="Helical" evidence="11">
    <location>
        <begin position="279"/>
        <end position="300"/>
    </location>
</feature>
<feature type="transmembrane region" description="Helical" evidence="11">
    <location>
        <begin position="416"/>
        <end position="438"/>
    </location>
</feature>
<feature type="domain" description="NADH-Ubiquinone oxidoreductase (complex I) chain 5 N-terminal" evidence="13">
    <location>
        <begin position="70"/>
        <end position="118"/>
    </location>
</feature>
<evidence type="ECO:0000256" key="5">
    <source>
        <dbReference type="ARBA" id="ARBA00022692"/>
    </source>
</evidence>
<feature type="transmembrane region" description="Helical" evidence="11">
    <location>
        <begin position="36"/>
        <end position="55"/>
    </location>
</feature>
<dbReference type="Pfam" id="PF00662">
    <property type="entry name" value="Proton_antipo_N"/>
    <property type="match status" value="1"/>
</dbReference>
<evidence type="ECO:0000256" key="8">
    <source>
        <dbReference type="ARBA" id="ARBA00023136"/>
    </source>
</evidence>
<comment type="subcellular location">
    <subcellularLocation>
        <location evidence="1">Cell membrane</location>
        <topology evidence="1">Multi-pass membrane protein</topology>
    </subcellularLocation>
    <subcellularLocation>
        <location evidence="9">Membrane</location>
        <topology evidence="9">Multi-pass membrane protein</topology>
    </subcellularLocation>
</comment>
<proteinExistence type="predicted"/>
<keyword evidence="6 11" id="KW-1133">Transmembrane helix</keyword>
<feature type="transmembrane region" description="Helical" evidence="11">
    <location>
        <begin position="910"/>
        <end position="932"/>
    </location>
</feature>
<evidence type="ECO:0000259" key="13">
    <source>
        <dbReference type="Pfam" id="PF00662"/>
    </source>
</evidence>
<dbReference type="InterPro" id="IPR001516">
    <property type="entry name" value="Proton_antipo_N"/>
</dbReference>
<evidence type="ECO:0000313" key="18">
    <source>
        <dbReference type="Proteomes" id="UP000663792"/>
    </source>
</evidence>
<feature type="transmembrane region" description="Helical" evidence="11">
    <location>
        <begin position="84"/>
        <end position="103"/>
    </location>
</feature>
<evidence type="ECO:0000256" key="2">
    <source>
        <dbReference type="ARBA" id="ARBA00022448"/>
    </source>
</evidence>
<evidence type="ECO:0000259" key="16">
    <source>
        <dbReference type="Pfam" id="PF20501"/>
    </source>
</evidence>
<dbReference type="Proteomes" id="UP000663792">
    <property type="component" value="Unassembled WGS sequence"/>
</dbReference>
<dbReference type="Pfam" id="PF20501">
    <property type="entry name" value="MbhE"/>
    <property type="match status" value="1"/>
</dbReference>
<evidence type="ECO:0000313" key="17">
    <source>
        <dbReference type="EMBL" id="MBM9469226.1"/>
    </source>
</evidence>
<evidence type="ECO:0000259" key="15">
    <source>
        <dbReference type="Pfam" id="PF13244"/>
    </source>
</evidence>
<feature type="domain" description="MrpA C-terminal/MbhE" evidence="16">
    <location>
        <begin position="690"/>
        <end position="764"/>
    </location>
</feature>
<evidence type="ECO:0000256" key="1">
    <source>
        <dbReference type="ARBA" id="ARBA00004651"/>
    </source>
</evidence>
<reference evidence="17" key="1">
    <citation type="submission" date="2021-01" db="EMBL/GenBank/DDBJ databases">
        <title>YIM 132084 draft genome.</title>
        <authorList>
            <person name="An D."/>
        </authorList>
    </citation>
    <scope>NUCLEOTIDE SEQUENCE</scope>
    <source>
        <strain evidence="17">YIM 132084</strain>
    </source>
</reference>
<feature type="domain" description="Na+/H+ antiporter MnhB subunit-related protein" evidence="14">
    <location>
        <begin position="807"/>
        <end position="929"/>
    </location>
</feature>